<accession>A0A7R9QHZ3</accession>
<evidence type="ECO:0000256" key="2">
    <source>
        <dbReference type="ARBA" id="ARBA00010790"/>
    </source>
</evidence>
<comment type="similarity">
    <text evidence="2">Belongs to the GMC oxidoreductase family.</text>
</comment>
<evidence type="ECO:0000256" key="4">
    <source>
        <dbReference type="ARBA" id="ARBA00022827"/>
    </source>
</evidence>
<dbReference type="PANTHER" id="PTHR11552">
    <property type="entry name" value="GLUCOSE-METHANOL-CHOLINE GMC OXIDOREDUCTASE"/>
    <property type="match status" value="1"/>
</dbReference>
<dbReference type="PIRSF" id="PIRSF000137">
    <property type="entry name" value="Alcohol_oxidase"/>
    <property type="match status" value="1"/>
</dbReference>
<dbReference type="Gene3D" id="3.50.50.60">
    <property type="entry name" value="FAD/NAD(P)-binding domain"/>
    <property type="match status" value="1"/>
</dbReference>
<reference evidence="8" key="1">
    <citation type="submission" date="2020-11" db="EMBL/GenBank/DDBJ databases">
        <authorList>
            <person name="Tran Van P."/>
        </authorList>
    </citation>
    <scope>NUCLEOTIDE SEQUENCE</scope>
</reference>
<name>A0A7R9QHZ3_9ACAR</name>
<dbReference type="GO" id="GO:0016614">
    <property type="term" value="F:oxidoreductase activity, acting on CH-OH group of donors"/>
    <property type="evidence" value="ECO:0007669"/>
    <property type="project" value="InterPro"/>
</dbReference>
<dbReference type="InterPro" id="IPR000172">
    <property type="entry name" value="GMC_OxRdtase_N"/>
</dbReference>
<dbReference type="Proteomes" id="UP000728032">
    <property type="component" value="Unassembled WGS sequence"/>
</dbReference>
<dbReference type="OrthoDB" id="269227at2759"/>
<proteinExistence type="inferred from homology"/>
<feature type="binding site" evidence="5">
    <location>
        <position position="523"/>
    </location>
    <ligand>
        <name>substrate</name>
    </ligand>
</feature>
<dbReference type="InterPro" id="IPR036188">
    <property type="entry name" value="FAD/NAD-bd_sf"/>
</dbReference>
<feature type="domain" description="Glucose-methanol-choline oxidoreductase C-terminal" evidence="7">
    <location>
        <begin position="438"/>
        <end position="569"/>
    </location>
</feature>
<evidence type="ECO:0000313" key="9">
    <source>
        <dbReference type="Proteomes" id="UP000728032"/>
    </source>
</evidence>
<feature type="binding site" evidence="5">
    <location>
        <position position="116"/>
    </location>
    <ligand>
        <name>FAD</name>
        <dbReference type="ChEBI" id="CHEBI:57692"/>
    </ligand>
</feature>
<evidence type="ECO:0000256" key="1">
    <source>
        <dbReference type="ARBA" id="ARBA00001974"/>
    </source>
</evidence>
<dbReference type="PANTHER" id="PTHR11552:SF147">
    <property type="entry name" value="CHOLINE DEHYDROGENASE, MITOCHONDRIAL"/>
    <property type="match status" value="1"/>
</dbReference>
<dbReference type="SUPFAM" id="SSF54373">
    <property type="entry name" value="FAD-linked reductases, C-terminal domain"/>
    <property type="match status" value="1"/>
</dbReference>
<feature type="binding site" evidence="5">
    <location>
        <position position="120"/>
    </location>
    <ligand>
        <name>FAD</name>
        <dbReference type="ChEBI" id="CHEBI:57692"/>
    </ligand>
</feature>
<dbReference type="Pfam" id="PF05199">
    <property type="entry name" value="GMC_oxred_C"/>
    <property type="match status" value="1"/>
</dbReference>
<dbReference type="InterPro" id="IPR007867">
    <property type="entry name" value="GMC_OxRtase_C"/>
</dbReference>
<organism evidence="8">
    <name type="scientific">Oppiella nova</name>
    <dbReference type="NCBI Taxonomy" id="334625"/>
    <lineage>
        <taxon>Eukaryota</taxon>
        <taxon>Metazoa</taxon>
        <taxon>Ecdysozoa</taxon>
        <taxon>Arthropoda</taxon>
        <taxon>Chelicerata</taxon>
        <taxon>Arachnida</taxon>
        <taxon>Acari</taxon>
        <taxon>Acariformes</taxon>
        <taxon>Sarcoptiformes</taxon>
        <taxon>Oribatida</taxon>
        <taxon>Brachypylina</taxon>
        <taxon>Oppioidea</taxon>
        <taxon>Oppiidae</taxon>
        <taxon>Oppiella</taxon>
    </lineage>
</organism>
<feature type="binding site" evidence="5">
    <location>
        <position position="255"/>
    </location>
    <ligand>
        <name>FAD</name>
        <dbReference type="ChEBI" id="CHEBI:57692"/>
    </ligand>
</feature>
<gene>
    <name evidence="8" type="ORF">ONB1V03_LOCUS5262</name>
</gene>
<evidence type="ECO:0000313" key="8">
    <source>
        <dbReference type="EMBL" id="CAD7645548.1"/>
    </source>
</evidence>
<keyword evidence="3" id="KW-0285">Flavoprotein</keyword>
<keyword evidence="4 5" id="KW-0274">FAD</keyword>
<keyword evidence="9" id="KW-1185">Reference proteome</keyword>
<dbReference type="SUPFAM" id="SSF51905">
    <property type="entry name" value="FAD/NAD(P)-binding domain"/>
    <property type="match status" value="1"/>
</dbReference>
<dbReference type="AlphaFoldDB" id="A0A7R9QHZ3"/>
<feature type="domain" description="Glucose-methanol-choline oxidoreductase N-terminal" evidence="6">
    <location>
        <begin position="35"/>
        <end position="327"/>
    </location>
</feature>
<protein>
    <submittedName>
        <fullName evidence="8">Uncharacterized protein</fullName>
    </submittedName>
</protein>
<dbReference type="EMBL" id="CAJPVJ010002067">
    <property type="protein sequence ID" value="CAG2165724.1"/>
    <property type="molecule type" value="Genomic_DNA"/>
</dbReference>
<evidence type="ECO:0000259" key="7">
    <source>
        <dbReference type="Pfam" id="PF05199"/>
    </source>
</evidence>
<evidence type="ECO:0000259" key="6">
    <source>
        <dbReference type="Pfam" id="PF00732"/>
    </source>
</evidence>
<dbReference type="Pfam" id="PF00732">
    <property type="entry name" value="GMC_oxred_N"/>
    <property type="match status" value="1"/>
</dbReference>
<evidence type="ECO:0000256" key="3">
    <source>
        <dbReference type="ARBA" id="ARBA00022630"/>
    </source>
</evidence>
<dbReference type="InterPro" id="IPR012132">
    <property type="entry name" value="GMC_OxRdtase"/>
</dbReference>
<dbReference type="Gene3D" id="3.30.560.10">
    <property type="entry name" value="Glucose Oxidase, domain 3"/>
    <property type="match status" value="1"/>
</dbReference>
<dbReference type="EMBL" id="OC916892">
    <property type="protein sequence ID" value="CAD7645548.1"/>
    <property type="molecule type" value="Genomic_DNA"/>
</dbReference>
<feature type="non-terminal residue" evidence="8">
    <location>
        <position position="1"/>
    </location>
</feature>
<sequence length="574" mass="64275">MATIGIKLIAISIAINSREFRHDTLVSREYWFTAYDYVVVGGGTAGSVVAARLADDITKTVLVLEAGPSQNSTTDIPALRPSLMSSEIDWNYEIVPQKYAYYARKEAQIPVPAGRVFGGTSTLSYLNYYRESPEYFDLWSQSYGIKNWSNSDVLPFFQKSENNLDTILVQMRDNNHRTGGPMAVSTVNPDIILRKYLMAAEKLGFNETLPDGRQPFGVSVMQRMITKEAIALSTASAYLESKVRPNLNTFGNAFVTKIMFDSKNQAIGVKFQKEGSFWIVKARKEIIVSAGAVGSAQLLLLSGIGPKEHLNELQIPVISNLNVGTNVKHTVSVDLNYDIRDQKSIERPLVNTESEYEYYTEHTGPLTYIASAVQCFKEIQYNSTGLSNGCVLPHIDFIDDKIDKFLDKTYLRNEWEDYYRAYLGHSVLKLKAILRRAKSTGTLKLESNNAFVKPLIDPRVFSDQSDVDDLVETLKQSFSIYHSSYMSDYIDPFNNPVPGCQPCNYDKYCDSYLRCIVYTLTDYLYLVGTCRMGGANDSDAVVDEKFRVKGVTGLRVIDASVLPVPTEQAVAIVV</sequence>
<evidence type="ECO:0000256" key="5">
    <source>
        <dbReference type="PIRSR" id="PIRSR000137-2"/>
    </source>
</evidence>
<dbReference type="GO" id="GO:0050660">
    <property type="term" value="F:flavin adenine dinucleotide binding"/>
    <property type="evidence" value="ECO:0007669"/>
    <property type="project" value="InterPro"/>
</dbReference>
<comment type="cofactor">
    <cofactor evidence="1 5">
        <name>FAD</name>
        <dbReference type="ChEBI" id="CHEBI:57692"/>
    </cofactor>
</comment>